<evidence type="ECO:0000313" key="5">
    <source>
        <dbReference type="Proteomes" id="UP000053958"/>
    </source>
</evidence>
<dbReference type="STRING" id="1408163.A0A0F4YTD5"/>
<feature type="compositionally biased region" description="Acidic residues" evidence="2">
    <location>
        <begin position="472"/>
        <end position="483"/>
    </location>
</feature>
<dbReference type="InterPro" id="IPR013176">
    <property type="entry name" value="Ccz1"/>
</dbReference>
<gene>
    <name evidence="4" type="ORF">T310_4462</name>
</gene>
<dbReference type="Proteomes" id="UP000053958">
    <property type="component" value="Unassembled WGS sequence"/>
</dbReference>
<feature type="region of interest" description="Disordered" evidence="2">
    <location>
        <begin position="431"/>
        <end position="456"/>
    </location>
</feature>
<feature type="region of interest" description="Disordered" evidence="2">
    <location>
        <begin position="646"/>
        <end position="674"/>
    </location>
</feature>
<feature type="compositionally biased region" description="Pro residues" evidence="2">
    <location>
        <begin position="370"/>
        <end position="384"/>
    </location>
</feature>
<name>A0A0F4YTD5_RASE3</name>
<feature type="region of interest" description="Disordered" evidence="2">
    <location>
        <begin position="512"/>
        <end position="531"/>
    </location>
</feature>
<feature type="compositionally biased region" description="Polar residues" evidence="2">
    <location>
        <begin position="487"/>
        <end position="498"/>
    </location>
</feature>
<feature type="region of interest" description="Disordered" evidence="2">
    <location>
        <begin position="471"/>
        <end position="498"/>
    </location>
</feature>
<organism evidence="4 5">
    <name type="scientific">Rasamsonia emersonii (strain ATCC 16479 / CBS 393.64 / IMI 116815)</name>
    <dbReference type="NCBI Taxonomy" id="1408163"/>
    <lineage>
        <taxon>Eukaryota</taxon>
        <taxon>Fungi</taxon>
        <taxon>Dikarya</taxon>
        <taxon>Ascomycota</taxon>
        <taxon>Pezizomycotina</taxon>
        <taxon>Eurotiomycetes</taxon>
        <taxon>Eurotiomycetidae</taxon>
        <taxon>Eurotiales</taxon>
        <taxon>Trichocomaceae</taxon>
        <taxon>Rasamsonia</taxon>
    </lineage>
</organism>
<feature type="region of interest" description="Disordered" evidence="2">
    <location>
        <begin position="256"/>
        <end position="282"/>
    </location>
</feature>
<feature type="domain" description="CCZ1/INTU/HSP4 first Longin" evidence="3">
    <location>
        <begin position="15"/>
        <end position="119"/>
    </location>
</feature>
<dbReference type="EMBL" id="LASV01000182">
    <property type="protein sequence ID" value="KKA21504.1"/>
    <property type="molecule type" value="Genomic_DNA"/>
</dbReference>
<dbReference type="AlphaFoldDB" id="A0A0F4YTD5"/>
<keyword evidence="5" id="KW-1185">Reference proteome</keyword>
<proteinExistence type="inferred from homology"/>
<dbReference type="GO" id="GO:0016192">
    <property type="term" value="P:vesicle-mediated transport"/>
    <property type="evidence" value="ECO:0007669"/>
    <property type="project" value="InterPro"/>
</dbReference>
<accession>A0A0F4YTD5</accession>
<feature type="compositionally biased region" description="Basic and acidic residues" evidence="2">
    <location>
        <begin position="265"/>
        <end position="275"/>
    </location>
</feature>
<dbReference type="PANTHER" id="PTHR13056:SF0">
    <property type="entry name" value="VACUOLAR FUSION PROTEIN CCZ1 HOMOLOG-RELATED"/>
    <property type="match status" value="1"/>
</dbReference>
<dbReference type="Pfam" id="PF19031">
    <property type="entry name" value="Intu_longin_1"/>
    <property type="match status" value="1"/>
</dbReference>
<sequence length="817" mass="90605">MPEGEPLSVTPAQLSFLAIYNPSLGTTDETLSDQIVFYYSKASRLRRKSATFNETPSGEDKDDINERLRQIGLAQGMVNFAKNFSGGKPVESVDTEKLRIVLHELEKDWWILASIDLTRLPSNAASGTDSSAPLRIEYSSREVYPPQSLIQQLRRAHSIFLLHHDISLDNLYNRVGRSTFCKLLSRFWTRFIRNWVVLLNGNPAVDIFNGIKLAAGGELGVGVGEEEWGSGEREVLEDFVSRTNGLVDLVVSRFGDAQAPPEGKPSAKDSERDHLPWLGSDQCPQPSDGVIFSGVGAISRSSLCRVSHWMEWIYRYGDAAYGVGENPSSIRRRKQRRRVRPSAPASTPPSEVPNRTTSESPAPGRRSSPRIPPPLVTASPPQPPKTDGLSREQRDESTEDSSTLFGTETLMKYLTLGYGSSWRFPSMSSNVPIQQTEAGPKDESNAMKVSSSRKGSFRDDACGRFIIGLRDDLEDENTDDESPEAASPTQGQKEGESWNTRTLLRTLHLEMAQPVPSGDDDDDNDETPDAHKDRYKKLQVLVYVVCHESDIIMLVAADEKNQHRPFMFTFLFELRTPSLTLPSFYRSIHHQLGPLQRPLLASTSPQNVSRRIFFADGDAGSQRKASNNPVYDLVYDPSNLTVRSSIPNIPEPGMSELASPQQATTTTSSDHHRPPWTRMEALHIHNQFLSTYTGTRSRPLEMERTCKTSRGWWLVWVRIPSTSTSTNNSDRETTFPENNAAAPREAFLVRKATDAPSHRHAHTVSGSRFFRDLSGVSGSSSIGSAGGGGGSTAPGKLAEGLGFDVRRYIESLLSLNR</sequence>
<dbReference type="GO" id="GO:0035658">
    <property type="term" value="C:Mon1-Ccz1 complex"/>
    <property type="evidence" value="ECO:0007669"/>
    <property type="project" value="InterPro"/>
</dbReference>
<reference evidence="4 5" key="1">
    <citation type="submission" date="2015-04" db="EMBL/GenBank/DDBJ databases">
        <authorList>
            <person name="Heijne W.H."/>
            <person name="Fedorova N.D."/>
            <person name="Nierman W.C."/>
            <person name="Vollebregt A.W."/>
            <person name="Zhao Z."/>
            <person name="Wu L."/>
            <person name="Kumar M."/>
            <person name="Stam H."/>
            <person name="van den Berg M.A."/>
            <person name="Pel H.J."/>
        </authorList>
    </citation>
    <scope>NUCLEOTIDE SEQUENCE [LARGE SCALE GENOMIC DNA]</scope>
    <source>
        <strain evidence="4 5">CBS 393.64</strain>
    </source>
</reference>
<dbReference type="OrthoDB" id="240546at2759"/>
<protein>
    <recommendedName>
        <fullName evidence="3">CCZ1/INTU/HSP4 first Longin domain-containing protein</fullName>
    </recommendedName>
</protein>
<comment type="similarity">
    <text evidence="1">Belongs to the CCZ1 family.</text>
</comment>
<feature type="compositionally biased region" description="Acidic residues" evidence="2">
    <location>
        <begin position="518"/>
        <end position="527"/>
    </location>
</feature>
<evidence type="ECO:0000313" key="4">
    <source>
        <dbReference type="EMBL" id="KKA21504.1"/>
    </source>
</evidence>
<dbReference type="GeneID" id="25316810"/>
<feature type="region of interest" description="Disordered" evidence="2">
    <location>
        <begin position="324"/>
        <end position="404"/>
    </location>
</feature>
<dbReference type="InterPro" id="IPR043987">
    <property type="entry name" value="CCZ1/INTU/HSP4_longin_1"/>
</dbReference>
<comment type="caution">
    <text evidence="4">The sequence shown here is derived from an EMBL/GenBank/DDBJ whole genome shotgun (WGS) entry which is preliminary data.</text>
</comment>
<feature type="compositionally biased region" description="Basic residues" evidence="2">
    <location>
        <begin position="330"/>
        <end position="340"/>
    </location>
</feature>
<evidence type="ECO:0000259" key="3">
    <source>
        <dbReference type="Pfam" id="PF19031"/>
    </source>
</evidence>
<evidence type="ECO:0000256" key="1">
    <source>
        <dbReference type="ARBA" id="ARBA00005352"/>
    </source>
</evidence>
<evidence type="ECO:0000256" key="2">
    <source>
        <dbReference type="SAM" id="MobiDB-lite"/>
    </source>
</evidence>
<dbReference type="RefSeq" id="XP_013328116.1">
    <property type="nucleotide sequence ID" value="XM_013472662.1"/>
</dbReference>
<dbReference type="PANTHER" id="PTHR13056">
    <property type="entry name" value="VACUOLAR FUSION PROTEIN CCZ1 HOMOLOG-RELATED"/>
    <property type="match status" value="1"/>
</dbReference>